<dbReference type="SUPFAM" id="SSF140459">
    <property type="entry name" value="PE/PPE dimer-like"/>
    <property type="match status" value="1"/>
</dbReference>
<dbReference type="EMBL" id="AP022584">
    <property type="protein sequence ID" value="BBY10893.1"/>
    <property type="molecule type" value="Genomic_DNA"/>
</dbReference>
<dbReference type="Pfam" id="PF12484">
    <property type="entry name" value="PPE-SVP"/>
    <property type="match status" value="1"/>
</dbReference>
<dbReference type="Pfam" id="PF00823">
    <property type="entry name" value="PPE"/>
    <property type="match status" value="1"/>
</dbReference>
<evidence type="ECO:0000313" key="6">
    <source>
        <dbReference type="Proteomes" id="UP000466831"/>
    </source>
</evidence>
<evidence type="ECO:0000259" key="4">
    <source>
        <dbReference type="Pfam" id="PF12484"/>
    </source>
</evidence>
<dbReference type="Proteomes" id="UP000466831">
    <property type="component" value="Chromosome"/>
</dbReference>
<dbReference type="InterPro" id="IPR022171">
    <property type="entry name" value="PPE_C"/>
</dbReference>
<dbReference type="InterPro" id="IPR038332">
    <property type="entry name" value="PPE_sf"/>
</dbReference>
<name>A0ABN5ZST5_9MYCO</name>
<accession>A0ABN5ZST5</accession>
<feature type="domain" description="PPE" evidence="3">
    <location>
        <begin position="2"/>
        <end position="164"/>
    </location>
</feature>
<dbReference type="RefSeq" id="WP_014712368.1">
    <property type="nucleotide sequence ID" value="NZ_AP022584.1"/>
</dbReference>
<protein>
    <submittedName>
        <fullName evidence="5">PPE family protein PPE26</fullName>
    </submittedName>
</protein>
<reference evidence="5 6" key="1">
    <citation type="journal article" date="2019" name="Emerg. Microbes Infect.">
        <title>Comprehensive subspecies identification of 175 nontuberculous mycobacteria species based on 7547 genomic profiles.</title>
        <authorList>
            <person name="Matsumoto Y."/>
            <person name="Kinjo T."/>
            <person name="Motooka D."/>
            <person name="Nabeya D."/>
            <person name="Jung N."/>
            <person name="Uechi K."/>
            <person name="Horii T."/>
            <person name="Iida T."/>
            <person name="Fujita J."/>
            <person name="Nakamura S."/>
        </authorList>
    </citation>
    <scope>NUCLEOTIDE SEQUENCE [LARGE SCALE GENOMIC DNA]</scope>
    <source>
        <strain evidence="5 6">JCM 17324</strain>
    </source>
</reference>
<feature type="domain" description="PPE family C-terminal" evidence="4">
    <location>
        <begin position="296"/>
        <end position="375"/>
    </location>
</feature>
<comment type="similarity">
    <text evidence="1">Belongs to the mycobacterial PPE family.</text>
</comment>
<evidence type="ECO:0000256" key="2">
    <source>
        <dbReference type="SAM" id="MobiDB-lite"/>
    </source>
</evidence>
<organism evidence="5 6">
    <name type="scientific">Mycobacterium marseillense</name>
    <dbReference type="NCBI Taxonomy" id="701042"/>
    <lineage>
        <taxon>Bacteria</taxon>
        <taxon>Bacillati</taxon>
        <taxon>Actinomycetota</taxon>
        <taxon>Actinomycetes</taxon>
        <taxon>Mycobacteriales</taxon>
        <taxon>Mycobacteriaceae</taxon>
        <taxon>Mycobacterium</taxon>
        <taxon>Mycobacterium avium complex (MAC)</taxon>
    </lineage>
</organism>
<proteinExistence type="inferred from homology"/>
<feature type="region of interest" description="Disordered" evidence="2">
    <location>
        <begin position="167"/>
        <end position="187"/>
    </location>
</feature>
<sequence length="380" mass="37630">MDYGALPPEVNSGRMYVGAGSGPMLAAAAAWDGVAIDLYSAAASYSSLIAELTGVWRGPASATMASASAPYTAWLTATAAQAEQTAVQAKAAVGAYEAAFAMTVPPPVIAANRAQLMTLIATNFFGQNLPAIAATEAQYAEMWAQDAAAMYGYAAASAGASALPTFDQSPPTTNPAGQAGQAAAVAHAADTSAQPSASISGLANLKSVSTGLLNASTTSSGSSKPVAWKDWVKMYTSDLGILYYQLGDYDHFMKLWLGGRPAAVSKGTQAAAAAATLRGVGGTLGGGPTPSGASVSAGLGRAGTVGHLSVPQSWAAAAPATSAETAPPAVSTVSAGSEAKAGGLLRGMPLTGAGRGAGGKIVGQRYGFRPMVVARHVVGG</sequence>
<dbReference type="PANTHER" id="PTHR46766:SF1">
    <property type="entry name" value="GLUTAMINE-RICH PROTEIN 2"/>
    <property type="match status" value="1"/>
</dbReference>
<gene>
    <name evidence="5" type="primary">PPE26_4</name>
    <name evidence="5" type="ORF">MMARJ_16330</name>
</gene>
<evidence type="ECO:0000256" key="1">
    <source>
        <dbReference type="ARBA" id="ARBA00010652"/>
    </source>
</evidence>
<evidence type="ECO:0000313" key="5">
    <source>
        <dbReference type="EMBL" id="BBY10893.1"/>
    </source>
</evidence>
<keyword evidence="6" id="KW-1185">Reference proteome</keyword>
<evidence type="ECO:0000259" key="3">
    <source>
        <dbReference type="Pfam" id="PF00823"/>
    </source>
</evidence>
<dbReference type="Gene3D" id="1.20.1260.20">
    <property type="entry name" value="PPE superfamily"/>
    <property type="match status" value="1"/>
</dbReference>
<dbReference type="PANTHER" id="PTHR46766">
    <property type="entry name" value="GLUTAMINE-RICH PROTEIN 2"/>
    <property type="match status" value="1"/>
</dbReference>
<dbReference type="InterPro" id="IPR000030">
    <property type="entry name" value="PPE_dom"/>
</dbReference>
<feature type="compositionally biased region" description="Low complexity" evidence="2">
    <location>
        <begin position="176"/>
        <end position="187"/>
    </location>
</feature>